<dbReference type="InterPro" id="IPR048444">
    <property type="entry name" value="DNMK"/>
</dbReference>
<dbReference type="SUPFAM" id="SSF52540">
    <property type="entry name" value="P-loop containing nucleoside triphosphate hydrolases"/>
    <property type="match status" value="1"/>
</dbReference>
<dbReference type="RefSeq" id="WP_184468428.1">
    <property type="nucleotide sequence ID" value="NZ_JACIFY010000004.1"/>
</dbReference>
<evidence type="ECO:0000313" key="1">
    <source>
        <dbReference type="EMBL" id="MBB4235013.1"/>
    </source>
</evidence>
<sequence>MTENQAPIWTQSGDLTAVPHANDNVPQELRALGVAIGKEMPGGFAGRKYLMQPHDAYVSANDNLPPVVAFTGVAGSGKSTATRHLVEQHGYTLVKFAGPLKDMMRALGFGEEDIEGNCKELSNSLLCDKTPRHAMQTLGTEWGRKCIGDDFWINLWRDSAERIVKQGGRVVVDDCRFPNEAQAIRRLGGDIFKIEGRGGIAGGHVSERGCGDQDLVIVNDNTPEMLFGRVEEALRRFC</sequence>
<dbReference type="Gene3D" id="3.40.50.300">
    <property type="entry name" value="P-loop containing nucleotide triphosphate hydrolases"/>
    <property type="match status" value="1"/>
</dbReference>
<reference evidence="1 2" key="1">
    <citation type="submission" date="2020-08" db="EMBL/GenBank/DDBJ databases">
        <title>Genomic Encyclopedia of Type Strains, Phase IV (KMG-V): Genome sequencing to study the core and pangenomes of soil and plant-associated prokaryotes.</title>
        <authorList>
            <person name="Whitman W."/>
        </authorList>
    </citation>
    <scope>NUCLEOTIDE SEQUENCE [LARGE SCALE GENOMIC DNA]</scope>
    <source>
        <strain evidence="1 2">SEMIA 4089</strain>
    </source>
</reference>
<accession>A0A7W6R222</accession>
<name>A0A7W6R222_9HYPH</name>
<proteinExistence type="predicted"/>
<dbReference type="Pfam" id="PF21448">
    <property type="entry name" value="DNMK"/>
    <property type="match status" value="1"/>
</dbReference>
<organism evidence="1 2">
    <name type="scientific">Rhizobium esperanzae</name>
    <dbReference type="NCBI Taxonomy" id="1967781"/>
    <lineage>
        <taxon>Bacteria</taxon>
        <taxon>Pseudomonadati</taxon>
        <taxon>Pseudomonadota</taxon>
        <taxon>Alphaproteobacteria</taxon>
        <taxon>Hyphomicrobiales</taxon>
        <taxon>Rhizobiaceae</taxon>
        <taxon>Rhizobium/Agrobacterium group</taxon>
        <taxon>Rhizobium</taxon>
    </lineage>
</organism>
<protein>
    <recommendedName>
        <fullName evidence="3">Deoxynucleotide monophosphate kinase</fullName>
    </recommendedName>
</protein>
<dbReference type="AlphaFoldDB" id="A0A7W6R222"/>
<dbReference type="EMBL" id="JACIFY010000004">
    <property type="protein sequence ID" value="MBB4235013.1"/>
    <property type="molecule type" value="Genomic_DNA"/>
</dbReference>
<evidence type="ECO:0000313" key="2">
    <source>
        <dbReference type="Proteomes" id="UP000540909"/>
    </source>
</evidence>
<dbReference type="InterPro" id="IPR027417">
    <property type="entry name" value="P-loop_NTPase"/>
</dbReference>
<evidence type="ECO:0008006" key="3">
    <source>
        <dbReference type="Google" id="ProtNLM"/>
    </source>
</evidence>
<comment type="caution">
    <text evidence="1">The sequence shown here is derived from an EMBL/GenBank/DDBJ whole genome shotgun (WGS) entry which is preliminary data.</text>
</comment>
<dbReference type="Proteomes" id="UP000540909">
    <property type="component" value="Unassembled WGS sequence"/>
</dbReference>
<gene>
    <name evidence="1" type="ORF">GGD57_001571</name>
</gene>